<dbReference type="Proteomes" id="UP000698752">
    <property type="component" value="Unassembled WGS sequence"/>
</dbReference>
<feature type="region of interest" description="Disordered" evidence="1">
    <location>
        <begin position="34"/>
        <end position="102"/>
    </location>
</feature>
<name>A0ABS5EJA5_9PROT</name>
<dbReference type="PANTHER" id="PTHR48125">
    <property type="entry name" value="LP07818P1"/>
    <property type="match status" value="1"/>
</dbReference>
<feature type="compositionally biased region" description="Pro residues" evidence="1">
    <location>
        <begin position="49"/>
        <end position="67"/>
    </location>
</feature>
<feature type="compositionally biased region" description="Pro residues" evidence="1">
    <location>
        <begin position="85"/>
        <end position="102"/>
    </location>
</feature>
<feature type="chain" id="PRO_5046582116" evidence="2">
    <location>
        <begin position="29"/>
        <end position="517"/>
    </location>
</feature>
<evidence type="ECO:0000313" key="3">
    <source>
        <dbReference type="EMBL" id="MBR0651112.1"/>
    </source>
</evidence>
<evidence type="ECO:0000313" key="4">
    <source>
        <dbReference type="Proteomes" id="UP000698752"/>
    </source>
</evidence>
<feature type="compositionally biased region" description="Low complexity" evidence="1">
    <location>
        <begin position="68"/>
        <end position="84"/>
    </location>
</feature>
<gene>
    <name evidence="3" type="ORF">GXW78_15680</name>
</gene>
<keyword evidence="2" id="KW-0732">Signal</keyword>
<accession>A0ABS5EJA5</accession>
<dbReference type="EMBL" id="JAAEDI010000016">
    <property type="protein sequence ID" value="MBR0651112.1"/>
    <property type="molecule type" value="Genomic_DNA"/>
</dbReference>
<comment type="caution">
    <text evidence="3">The sequence shown here is derived from an EMBL/GenBank/DDBJ whole genome shotgun (WGS) entry which is preliminary data.</text>
</comment>
<reference evidence="4" key="1">
    <citation type="journal article" date="2021" name="Syst. Appl. Microbiol.">
        <title>Roseomonas hellenica sp. nov., isolated from roots of wild-growing Alkanna tinctoria.</title>
        <authorList>
            <person name="Rat A."/>
            <person name="Naranjo H.D."/>
            <person name="Lebbe L."/>
            <person name="Cnockaert M."/>
            <person name="Krigas N."/>
            <person name="Grigoriadou K."/>
            <person name="Maloupa E."/>
            <person name="Willems A."/>
        </authorList>
    </citation>
    <scope>NUCLEOTIDE SEQUENCE [LARGE SCALE GENOMIC DNA]</scope>
    <source>
        <strain evidence="4">LMG 31159</strain>
    </source>
</reference>
<evidence type="ECO:0000256" key="1">
    <source>
        <dbReference type="SAM" id="MobiDB-lite"/>
    </source>
</evidence>
<sequence>MTAAPLTGFRAFALATVAGLALTGAAIAQKPAPLGAPGAAPAAPSLPTAKPPPLGGAAPAPAPPPLQMLPLPRRTPPGVTQAPAAPTPPSSLPAPQAIPPNEPAAITRLRGLLGRETRLSYAAAEAQDATGEQARMTGVVLERPGKRVTMDEVTLMGLRQDGVAETVIRGFATTEDGNTVRIGMLRIAGLTVPRTAAGAPPQPDDVTLDSLRLENLRVTGGANVAVNLVTVEGWGANRPARLTVEGVESTGLDGGFVDGLRIARIGMSGMDIARMLGALMREERVPSLVGQTSLEMTGLQLTGGGRPVGGIAEFRIAGDITATDGSGTGTVAVRGIRVEPVPMIGEWLTRFGYQAIEGEITASTAHDGKTGRVEVRDLSIGARDAGTLTMSVTLDGLTSERMQAADFSQARLISAALGYADASLFRRFLAMQSRETRTPEAQLREQYAAMAGGALSQPDAAALAPVRDALVRFIRGQAQAVDIRVNPPQPIGLEEMQQVPPSPAEMQRVLGITATTR</sequence>
<keyword evidence="4" id="KW-1185">Reference proteome</keyword>
<evidence type="ECO:0000256" key="2">
    <source>
        <dbReference type="SAM" id="SignalP"/>
    </source>
</evidence>
<protein>
    <submittedName>
        <fullName evidence="3">Uncharacterized protein</fullName>
    </submittedName>
</protein>
<proteinExistence type="predicted"/>
<feature type="signal peptide" evidence="2">
    <location>
        <begin position="1"/>
        <end position="28"/>
    </location>
</feature>
<dbReference type="RefSeq" id="WP_211869782.1">
    <property type="nucleotide sequence ID" value="NZ_JAAEDI010000016.1"/>
</dbReference>
<dbReference type="PANTHER" id="PTHR48125:SF12">
    <property type="entry name" value="AT HOOK TRANSCRIPTION FACTOR FAMILY-RELATED"/>
    <property type="match status" value="1"/>
</dbReference>
<feature type="compositionally biased region" description="Low complexity" evidence="1">
    <location>
        <begin position="34"/>
        <end position="48"/>
    </location>
</feature>
<organism evidence="3 4">
    <name type="scientific">Neoroseomonas terrae</name>
    <dbReference type="NCBI Taxonomy" id="424799"/>
    <lineage>
        <taxon>Bacteria</taxon>
        <taxon>Pseudomonadati</taxon>
        <taxon>Pseudomonadota</taxon>
        <taxon>Alphaproteobacteria</taxon>
        <taxon>Acetobacterales</taxon>
        <taxon>Acetobacteraceae</taxon>
        <taxon>Neoroseomonas</taxon>
    </lineage>
</organism>